<dbReference type="PaxDb" id="55529-EKX37054"/>
<gene>
    <name evidence="2" type="ORF">GUITHDRAFT_116780</name>
</gene>
<dbReference type="GO" id="GO:0005794">
    <property type="term" value="C:Golgi apparatus"/>
    <property type="evidence" value="ECO:0007669"/>
    <property type="project" value="TreeGrafter"/>
</dbReference>
<feature type="compositionally biased region" description="Basic and acidic residues" evidence="1">
    <location>
        <begin position="19"/>
        <end position="29"/>
    </location>
</feature>
<reference evidence="4" key="2">
    <citation type="submission" date="2012-11" db="EMBL/GenBank/DDBJ databases">
        <authorList>
            <person name="Kuo A."/>
            <person name="Curtis B.A."/>
            <person name="Tanifuji G."/>
            <person name="Burki F."/>
            <person name="Gruber A."/>
            <person name="Irimia M."/>
            <person name="Maruyama S."/>
            <person name="Arias M.C."/>
            <person name="Ball S.G."/>
            <person name="Gile G.H."/>
            <person name="Hirakawa Y."/>
            <person name="Hopkins J.F."/>
            <person name="Rensing S.A."/>
            <person name="Schmutz J."/>
            <person name="Symeonidi A."/>
            <person name="Elias M."/>
            <person name="Eveleigh R.J."/>
            <person name="Herman E.K."/>
            <person name="Klute M.J."/>
            <person name="Nakayama T."/>
            <person name="Obornik M."/>
            <person name="Reyes-Prieto A."/>
            <person name="Armbrust E.V."/>
            <person name="Aves S.J."/>
            <person name="Beiko R.G."/>
            <person name="Coutinho P."/>
            <person name="Dacks J.B."/>
            <person name="Durnford D.G."/>
            <person name="Fast N.M."/>
            <person name="Green B.R."/>
            <person name="Grisdale C."/>
            <person name="Hempe F."/>
            <person name="Henrissat B."/>
            <person name="Hoppner M.P."/>
            <person name="Ishida K.-I."/>
            <person name="Kim E."/>
            <person name="Koreny L."/>
            <person name="Kroth P.G."/>
            <person name="Liu Y."/>
            <person name="Malik S.-B."/>
            <person name="Maier U.G."/>
            <person name="McRose D."/>
            <person name="Mock T."/>
            <person name="Neilson J.A."/>
            <person name="Onodera N.T."/>
            <person name="Poole A.M."/>
            <person name="Pritham E.J."/>
            <person name="Richards T.A."/>
            <person name="Rocap G."/>
            <person name="Roy S.W."/>
            <person name="Sarai C."/>
            <person name="Schaack S."/>
            <person name="Shirato S."/>
            <person name="Slamovits C.H."/>
            <person name="Spencer D.F."/>
            <person name="Suzuki S."/>
            <person name="Worden A.Z."/>
            <person name="Zauner S."/>
            <person name="Barry K."/>
            <person name="Bell C."/>
            <person name="Bharti A.K."/>
            <person name="Crow J.A."/>
            <person name="Grimwood J."/>
            <person name="Kramer R."/>
            <person name="Lindquist E."/>
            <person name="Lucas S."/>
            <person name="Salamov A."/>
            <person name="McFadden G.I."/>
            <person name="Lane C.E."/>
            <person name="Keeling P.J."/>
            <person name="Gray M.W."/>
            <person name="Grigoriev I.V."/>
            <person name="Archibald J.M."/>
        </authorList>
    </citation>
    <scope>NUCLEOTIDE SEQUENCE</scope>
    <source>
        <strain evidence="4">CCMP2712</strain>
    </source>
</reference>
<evidence type="ECO:0000313" key="4">
    <source>
        <dbReference type="Proteomes" id="UP000011087"/>
    </source>
</evidence>
<dbReference type="PANTHER" id="PTHR33638">
    <property type="entry name" value="SELENOPROTEIN H"/>
    <property type="match status" value="1"/>
</dbReference>
<evidence type="ECO:0000313" key="2">
    <source>
        <dbReference type="EMBL" id="EKX37054.1"/>
    </source>
</evidence>
<dbReference type="GeneID" id="17293816"/>
<evidence type="ECO:0008006" key="5">
    <source>
        <dbReference type="Google" id="ProtNLM"/>
    </source>
</evidence>
<evidence type="ECO:0000313" key="3">
    <source>
        <dbReference type="EnsemblProtists" id="EKX37054"/>
    </source>
</evidence>
<dbReference type="AlphaFoldDB" id="L1IMC6"/>
<dbReference type="OrthoDB" id="1933874at2759"/>
<dbReference type="PANTHER" id="PTHR33638:SF1">
    <property type="entry name" value="SELENOPROTEIN H"/>
    <property type="match status" value="1"/>
</dbReference>
<evidence type="ECO:0000256" key="1">
    <source>
        <dbReference type="SAM" id="MobiDB-lite"/>
    </source>
</evidence>
<dbReference type="EMBL" id="JH993064">
    <property type="protein sequence ID" value="EKX37054.1"/>
    <property type="molecule type" value="Genomic_DNA"/>
</dbReference>
<dbReference type="OMA" id="IEACKSX"/>
<reference evidence="2 4" key="1">
    <citation type="journal article" date="2012" name="Nature">
        <title>Algal genomes reveal evolutionary mosaicism and the fate of nucleomorphs.</title>
        <authorList>
            <consortium name="DOE Joint Genome Institute"/>
            <person name="Curtis B.A."/>
            <person name="Tanifuji G."/>
            <person name="Burki F."/>
            <person name="Gruber A."/>
            <person name="Irimia M."/>
            <person name="Maruyama S."/>
            <person name="Arias M.C."/>
            <person name="Ball S.G."/>
            <person name="Gile G.H."/>
            <person name="Hirakawa Y."/>
            <person name="Hopkins J.F."/>
            <person name="Kuo A."/>
            <person name="Rensing S.A."/>
            <person name="Schmutz J."/>
            <person name="Symeonidi A."/>
            <person name="Elias M."/>
            <person name="Eveleigh R.J."/>
            <person name="Herman E.K."/>
            <person name="Klute M.J."/>
            <person name="Nakayama T."/>
            <person name="Obornik M."/>
            <person name="Reyes-Prieto A."/>
            <person name="Armbrust E.V."/>
            <person name="Aves S.J."/>
            <person name="Beiko R.G."/>
            <person name="Coutinho P."/>
            <person name="Dacks J.B."/>
            <person name="Durnford D.G."/>
            <person name="Fast N.M."/>
            <person name="Green B.R."/>
            <person name="Grisdale C.J."/>
            <person name="Hempel F."/>
            <person name="Henrissat B."/>
            <person name="Hoppner M.P."/>
            <person name="Ishida K."/>
            <person name="Kim E."/>
            <person name="Koreny L."/>
            <person name="Kroth P.G."/>
            <person name="Liu Y."/>
            <person name="Malik S.B."/>
            <person name="Maier U.G."/>
            <person name="McRose D."/>
            <person name="Mock T."/>
            <person name="Neilson J.A."/>
            <person name="Onodera N.T."/>
            <person name="Poole A.M."/>
            <person name="Pritham E.J."/>
            <person name="Richards T.A."/>
            <person name="Rocap G."/>
            <person name="Roy S.W."/>
            <person name="Sarai C."/>
            <person name="Schaack S."/>
            <person name="Shirato S."/>
            <person name="Slamovits C.H."/>
            <person name="Spencer D.F."/>
            <person name="Suzuki S."/>
            <person name="Worden A.Z."/>
            <person name="Zauner S."/>
            <person name="Barry K."/>
            <person name="Bell C."/>
            <person name="Bharti A.K."/>
            <person name="Crow J.A."/>
            <person name="Grimwood J."/>
            <person name="Kramer R."/>
            <person name="Lindquist E."/>
            <person name="Lucas S."/>
            <person name="Salamov A."/>
            <person name="McFadden G.I."/>
            <person name="Lane C.E."/>
            <person name="Keeling P.J."/>
            <person name="Gray M.W."/>
            <person name="Grigoriev I.V."/>
            <person name="Archibald J.M."/>
        </authorList>
    </citation>
    <scope>NUCLEOTIDE SEQUENCE</scope>
    <source>
        <strain evidence="2 4">CCMP2712</strain>
    </source>
</reference>
<proteinExistence type="predicted"/>
<dbReference type="InterPro" id="IPR052674">
    <property type="entry name" value="SelWTH-like"/>
</dbReference>
<name>L1IMC6_GUITC</name>
<dbReference type="HOGENOM" id="CLU_2325178_0_0_1"/>
<sequence length="99" mass="10710">MAGKRKSAGGEGKASKKAAKVEKDEKVEKSSSSTAKLEKLLKEAKISVEINPEKPRKGCFEVRLGNGDKIVSLLDMPRPFTKLKALDIDEVAEKVKAAV</sequence>
<keyword evidence="4" id="KW-1185">Reference proteome</keyword>
<protein>
    <recommendedName>
        <fullName evidence="5">Selenoprotein H</fullName>
    </recommendedName>
</protein>
<dbReference type="Proteomes" id="UP000011087">
    <property type="component" value="Unassembled WGS sequence"/>
</dbReference>
<dbReference type="KEGG" id="gtt:GUITHDRAFT_116780"/>
<dbReference type="EnsemblProtists" id="EKX37054">
    <property type="protein sequence ID" value="EKX37054"/>
    <property type="gene ID" value="GUITHDRAFT_116780"/>
</dbReference>
<organism evidence="2">
    <name type="scientific">Guillardia theta (strain CCMP2712)</name>
    <name type="common">Cryptophyte</name>
    <dbReference type="NCBI Taxonomy" id="905079"/>
    <lineage>
        <taxon>Eukaryota</taxon>
        <taxon>Cryptophyceae</taxon>
        <taxon>Pyrenomonadales</taxon>
        <taxon>Geminigeraceae</taxon>
        <taxon>Guillardia</taxon>
    </lineage>
</organism>
<dbReference type="RefSeq" id="XP_005824034.1">
    <property type="nucleotide sequence ID" value="XM_005823977.1"/>
</dbReference>
<dbReference type="STRING" id="905079.L1IMC6"/>
<accession>L1IMC6</accession>
<feature type="region of interest" description="Disordered" evidence="1">
    <location>
        <begin position="1"/>
        <end position="34"/>
    </location>
</feature>
<reference evidence="3" key="3">
    <citation type="submission" date="2016-03" db="UniProtKB">
        <authorList>
            <consortium name="EnsemblProtists"/>
        </authorList>
    </citation>
    <scope>IDENTIFICATION</scope>
</reference>